<proteinExistence type="inferred from homology"/>
<feature type="compositionally biased region" description="Acidic residues" evidence="3">
    <location>
        <begin position="361"/>
        <end position="376"/>
    </location>
</feature>
<feature type="region of interest" description="Disordered" evidence="3">
    <location>
        <begin position="61"/>
        <end position="101"/>
    </location>
</feature>
<feature type="compositionally biased region" description="Basic and acidic residues" evidence="3">
    <location>
        <begin position="1398"/>
        <end position="1414"/>
    </location>
</feature>
<dbReference type="VEuPathDB" id="ToxoDB:NCLIV_069430"/>
<feature type="compositionally biased region" description="Basic and acidic residues" evidence="3">
    <location>
        <begin position="542"/>
        <end position="555"/>
    </location>
</feature>
<feature type="compositionally biased region" description="Gly residues" evidence="3">
    <location>
        <begin position="805"/>
        <end position="816"/>
    </location>
</feature>
<reference evidence="5" key="1">
    <citation type="submission" date="2011-03" db="EMBL/GenBank/DDBJ databases">
        <title>Comparative genomics and transcriptomics of Neospora caninum and Toxoplasma gondii.</title>
        <authorList>
            <person name="Reid A.J."/>
            <person name="Sohal A."/>
            <person name="Harris D."/>
            <person name="Quail M."/>
            <person name="Sanders M."/>
            <person name="Berriman M."/>
            <person name="Wastling J.M."/>
            <person name="Pain A."/>
        </authorList>
    </citation>
    <scope>NUCLEOTIDE SEQUENCE</scope>
    <source>
        <strain evidence="5">Liverpool</strain>
    </source>
</reference>
<dbReference type="InterPro" id="IPR045307">
    <property type="entry name" value="ADCK1_dom"/>
</dbReference>
<evidence type="ECO:0000313" key="5">
    <source>
        <dbReference type="EMBL" id="CCA30171.1"/>
    </source>
</evidence>
<feature type="compositionally biased region" description="Basic and acidic residues" evidence="3">
    <location>
        <begin position="302"/>
        <end position="315"/>
    </location>
</feature>
<comment type="similarity">
    <text evidence="1">Belongs to the protein kinase superfamily. ADCK protein kinase family.</text>
</comment>
<feature type="region of interest" description="Disordered" evidence="3">
    <location>
        <begin position="761"/>
        <end position="851"/>
    </location>
</feature>
<dbReference type="SUPFAM" id="SSF56112">
    <property type="entry name" value="Protein kinase-like (PK-like)"/>
    <property type="match status" value="1"/>
</dbReference>
<evidence type="ECO:0000259" key="4">
    <source>
        <dbReference type="Pfam" id="PF03109"/>
    </source>
</evidence>
<feature type="compositionally biased region" description="Low complexity" evidence="3">
    <location>
        <begin position="571"/>
        <end position="581"/>
    </location>
</feature>
<evidence type="ECO:0000256" key="3">
    <source>
        <dbReference type="SAM" id="MobiDB-lite"/>
    </source>
</evidence>
<dbReference type="PANTHER" id="PTHR43173:SF19">
    <property type="entry name" value="AARF DOMAIN-CONTAINING PROTEIN KINASE 1"/>
    <property type="match status" value="1"/>
</dbReference>
<feature type="compositionally biased region" description="Low complexity" evidence="3">
    <location>
        <begin position="817"/>
        <end position="836"/>
    </location>
</feature>
<feature type="region of interest" description="Disordered" evidence="3">
    <location>
        <begin position="542"/>
        <end position="607"/>
    </location>
</feature>
<dbReference type="InterPro" id="IPR051130">
    <property type="entry name" value="Mito_struct-func_regulator"/>
</dbReference>
<feature type="compositionally biased region" description="Basic and acidic residues" evidence="3">
    <location>
        <begin position="85"/>
        <end position="101"/>
    </location>
</feature>
<sequence length="1995" mass="217283">MSVFSFRQVVSRLPKRRQDGGHGASHSVVSSALCPAAGRKTTRVGASRCRGARTRSWGENEADLRVSSSGLSSGEKPLRPAYSWRNRDTAHEEKEESGRPEDHVLPFRRWAFRWHQRTPSTGHLLPCSGALFPENMPVKAKRKEVERLLSLFSVSETRGLPQRAKNFYHPSSVACPLFGANERTYTTAGTKGKLSRRKGRTMPFSPLEPFSSFLPLCVRAQSRIDPRSPHSARMGEAKFSPRLAPPFPVGMEKPNCRSFCSNRDASWGGPLAFAVAWVAVPQEDEREDAEGRVEGPLVFRQGEVEGDREHEEGWRVRPMMQRKNVPAGTLQEESCRAQNSGRLTPLREDLSNDAVEGGAEATDEQDAEPNLEDRDEEAVRRRTCGSERCARSRTERGPRRHSAQLGDPEANEESKCERTRAAATGDPSHGKDTSSGKRGVKPSRVAGEGVRGDSMLAEGRVVQKRALTGLQPFTGSDAISADYAKPQRGAEKLLASAHARPYARAANENSLAWCRASPPSPSSSISGPFEFETLPVGDCDKRKGEAAASRADESLSPKPSAASNLFGQSRVVAGSAGVSSGPPEPEEGEAAGDRLPREGDGSRGTLGGRMASLALRFQTPRVAAAVDPATPDETDPAGPGALRLRIAQRLTRQLEDLPCATRRLVSWLWPAEPDFVRNARGTLIAWNAGQEPEADAEDAHDETFFRTRATVERFLRSVFYLSIAAADYKITFSRVDRVSRDLNALQEERVCLRERLAATRTPDDEGNAGAFPHLVSSQGNREEADLQSGGDPFPQSGLSRESRPGRGGSLAPGGGCPPAAVSGGSSFAESSPSDAGASLAAGPRRSESEPSWLSSLRSAFVDAPRAPPLEALQARLGTLEEQISDLRERRKQLLAGAHDRCARRLLHVCRRHGGLYTKLGQYVSTMTHIIPSAYTNHLRTLQDDASRTPWPQVVRLVEAELGAPIDDVFLSFDRDAVAAASLAQVHHARLRDGREVAVKVQRPGLREQMCGDLQTVEILMGVVSRVFPDFEFRWLLPEFRQNMRQETDFRQEAYNAMRLRWLFRHEPEVYVPWVHWELTTKRVMTMEFVRGLKVTDPPETLERELGAKPEEVARLVMKVFSDMLFLHGFVHCDPHPGNLFVRRMPEAREGADAPGAPGNTRQRTLLSALRLAASSTVSTDRPFLFSTVEPRSHNVSSYASVRDWRGDAGAPVSPSDTGVFSVEARRHLPSSESDKKRILPEPLSVENLQTSMQRVGERPEGAEGVSGLRSAAESGGKRPAERERADSGLESGWDRNSEGQLAPATLGSSDRGGRRGRVQLVIIDHGTYRRLNPSFRTAYCRLWKALLLNDVGEGRKACRALGVRLPISAGAKPSALLASSESVSRETESGHSEGGNGGEREGVPGETGRARETARCGGRVCETRTDAEGEHASELSTTVSETPRIATQKELCDSRLPGHDTHREGGADTPGAARSAEQVFGPARDASHAPAHTVLAFGRSRGSALGVPDPDEDAALDLLSLILTYRPQTRLLYTALGSAIHAEDRKAMFARLRGASFSAVNAFVESLPRDLLWVMRMTNILRSLNFQLGGSTRSRLLAMGESSCRGLQLSNELVDQMETDCRRFLSRREAASGSARRPGRPARREGSAEDCGESGRQERVSEARGRIATAEEPDTARRPQGPSGSRSTDAEATTENREPAPAPELDRRGGGPVSEPKDAETREAPTPDPLHAGPNTARHDLQAKKKARRTDPEPGGTVGGEEDGDGGMSEGRLNRSVPRWFTLPGAESLNLPLASDVPCFRPAGSVTTVCRVLDIVAGPFIWLAETLTGHRRRKSSSEARDAQRDHRFRELQTEREVPGGLTETALTGKAVGDDPMEMLESQVFACNCMHASRDEANTSSACSPLGDSLSSVSFPSLSPWSAWVARELLKAVLSLQLWWGLQCLRFRLWLADAFLAFAVAQLPAGDLAPERPGDAVLSLGSVNGRASMFDTASVS</sequence>
<feature type="compositionally biased region" description="Basic and acidic residues" evidence="3">
    <location>
        <begin position="1694"/>
        <end position="1725"/>
    </location>
</feature>
<feature type="compositionally biased region" description="Basic and acidic residues" evidence="3">
    <location>
        <begin position="1454"/>
        <end position="1466"/>
    </location>
</feature>
<feature type="compositionally biased region" description="Basic and acidic residues" evidence="3">
    <location>
        <begin position="1275"/>
        <end position="1297"/>
    </location>
</feature>
<dbReference type="PANTHER" id="PTHR43173">
    <property type="entry name" value="ABC1 FAMILY PROTEIN"/>
    <property type="match status" value="1"/>
</dbReference>
<feature type="compositionally biased region" description="Basic and acidic residues" evidence="3">
    <location>
        <begin position="591"/>
        <end position="601"/>
    </location>
</feature>
<feature type="compositionally biased region" description="Polar residues" evidence="3">
    <location>
        <begin position="1682"/>
        <end position="1693"/>
    </location>
</feature>
<keyword evidence="2" id="KW-0175">Coiled coil</keyword>
<feature type="region of interest" description="Disordered" evidence="3">
    <location>
        <begin position="1831"/>
        <end position="1854"/>
    </location>
</feature>
<dbReference type="Pfam" id="PF03109">
    <property type="entry name" value="ABC1"/>
    <property type="match status" value="1"/>
</dbReference>
<evidence type="ECO:0000256" key="1">
    <source>
        <dbReference type="ARBA" id="ARBA00009670"/>
    </source>
</evidence>
<name>F0JB20_NEOCL</name>
<feature type="region of interest" description="Disordered" evidence="3">
    <location>
        <begin position="1224"/>
        <end position="1313"/>
    </location>
</feature>
<feature type="compositionally biased region" description="Basic and acidic residues" evidence="3">
    <location>
        <begin position="1835"/>
        <end position="1854"/>
    </location>
</feature>
<reference evidence="5" key="2">
    <citation type="submission" date="2011-03" db="EMBL/GenBank/DDBJ databases">
        <authorList>
            <person name="Aslett M."/>
        </authorList>
    </citation>
    <scope>NUCLEOTIDE SEQUENCE</scope>
    <source>
        <strain evidence="5">Liverpool</strain>
    </source>
</reference>
<feature type="region of interest" description="Disordered" evidence="3">
    <location>
        <begin position="1454"/>
        <end position="1473"/>
    </location>
</feature>
<dbReference type="CDD" id="cd13969">
    <property type="entry name" value="ADCK1-like"/>
    <property type="match status" value="1"/>
</dbReference>
<dbReference type="EMBL" id="LN714488">
    <property type="protein sequence ID" value="CEL71286.1"/>
    <property type="molecule type" value="Genomic_DNA"/>
</dbReference>
<evidence type="ECO:0000313" key="6">
    <source>
        <dbReference type="EMBL" id="CEL71286.1"/>
    </source>
</evidence>
<gene>
    <name evidence="6" type="ORF">BN1204_069430</name>
    <name evidence="5" type="ORF">NCLIV_069430</name>
</gene>
<dbReference type="InterPro" id="IPR011009">
    <property type="entry name" value="Kinase-like_dom_sf"/>
</dbReference>
<feature type="region of interest" description="Disordered" evidence="3">
    <location>
        <begin position="285"/>
        <end position="449"/>
    </location>
</feature>
<evidence type="ECO:0000256" key="2">
    <source>
        <dbReference type="SAM" id="Coils"/>
    </source>
</evidence>
<dbReference type="InterPro" id="IPR004147">
    <property type="entry name" value="ABC1_dom"/>
</dbReference>
<feature type="region of interest" description="Disordered" evidence="3">
    <location>
        <begin position="1628"/>
        <end position="1773"/>
    </location>
</feature>
<feature type="domain" description="ABC1 atypical kinase-like" evidence="4">
    <location>
        <begin position="941"/>
        <end position="1145"/>
    </location>
</feature>
<feature type="region of interest" description="Disordered" evidence="3">
    <location>
        <begin position="1378"/>
        <end position="1445"/>
    </location>
</feature>
<protein>
    <submittedName>
        <fullName evidence="5">ABC1 family protein, related</fullName>
    </submittedName>
</protein>
<feature type="compositionally biased region" description="Basic and acidic residues" evidence="3">
    <location>
        <begin position="1642"/>
        <end position="1665"/>
    </location>
</feature>
<organism>
    <name type="scientific">Neospora caninum (strain Liverpool)</name>
    <dbReference type="NCBI Taxonomy" id="572307"/>
    <lineage>
        <taxon>Eukaryota</taxon>
        <taxon>Sar</taxon>
        <taxon>Alveolata</taxon>
        <taxon>Apicomplexa</taxon>
        <taxon>Conoidasida</taxon>
        <taxon>Coccidia</taxon>
        <taxon>Eucoccidiorida</taxon>
        <taxon>Eimeriorina</taxon>
        <taxon>Sarcocystidae</taxon>
        <taxon>Neospora</taxon>
    </lineage>
</organism>
<feature type="compositionally biased region" description="Basic and acidic residues" evidence="3">
    <location>
        <begin position="1421"/>
        <end position="1433"/>
    </location>
</feature>
<dbReference type="EMBL" id="CADU01000303">
    <property type="protein sequence ID" value="CCA30171.1"/>
    <property type="molecule type" value="Genomic_DNA"/>
</dbReference>
<feature type="compositionally biased region" description="Basic and acidic residues" evidence="3">
    <location>
        <begin position="377"/>
        <end position="397"/>
    </location>
</feature>
<reference evidence="6" key="3">
    <citation type="journal article" date="2015" name="PLoS ONE">
        <title>Comprehensive Evaluation of Toxoplasma gondii VEG and Neospora caninum LIV Genomes with Tachyzoite Stage Transcriptome and Proteome Defines Novel Transcript Features.</title>
        <authorList>
            <person name="Ramaprasad A."/>
            <person name="Mourier T."/>
            <person name="Naeem R."/>
            <person name="Malas T.B."/>
            <person name="Moussa E."/>
            <person name="Panigrahi A."/>
            <person name="Vermont S.J."/>
            <person name="Otto T.D."/>
            <person name="Wastling J."/>
            <person name="Pain A."/>
        </authorList>
    </citation>
    <scope>NUCLEOTIDE SEQUENCE</scope>
    <source>
        <strain evidence="6">Liverpool</strain>
    </source>
</reference>
<feature type="coiled-coil region" evidence="2">
    <location>
        <begin position="869"/>
        <end position="896"/>
    </location>
</feature>
<accession>F0JB20</accession>